<dbReference type="PROSITE" id="PS51171">
    <property type="entry name" value="PREPHENATE_DEHYDR_3"/>
    <property type="match status" value="1"/>
</dbReference>
<evidence type="ECO:0000256" key="4">
    <source>
        <dbReference type="ARBA" id="ARBA00023239"/>
    </source>
</evidence>
<dbReference type="Proteomes" id="UP001055439">
    <property type="component" value="Chromosome 1"/>
</dbReference>
<dbReference type="SUPFAM" id="SSF55021">
    <property type="entry name" value="ACT-like"/>
    <property type="match status" value="1"/>
</dbReference>
<reference evidence="8" key="1">
    <citation type="submission" date="2022-05" db="EMBL/GenBank/DDBJ databases">
        <title>The Musa troglodytarum L. genome provides insights into the mechanism of non-climacteric behaviour and enrichment of carotenoids.</title>
        <authorList>
            <person name="Wang J."/>
        </authorList>
    </citation>
    <scope>NUCLEOTIDE SEQUENCE</scope>
    <source>
        <tissue evidence="8">Leaf</tissue>
    </source>
</reference>
<evidence type="ECO:0000313" key="8">
    <source>
        <dbReference type="EMBL" id="URD76826.1"/>
    </source>
</evidence>
<dbReference type="SUPFAM" id="SSF53850">
    <property type="entry name" value="Periplasmic binding protein-like II"/>
    <property type="match status" value="1"/>
</dbReference>
<feature type="domain" description="Prephenate dehydratase" evidence="7">
    <location>
        <begin position="116"/>
        <end position="301"/>
    </location>
</feature>
<dbReference type="InterPro" id="IPR001086">
    <property type="entry name" value="Preph_deHydtase"/>
</dbReference>
<keyword evidence="3" id="KW-0584">Phenylalanine biosynthesis</keyword>
<feature type="compositionally biased region" description="Low complexity" evidence="6">
    <location>
        <begin position="20"/>
        <end position="36"/>
    </location>
</feature>
<dbReference type="Gene3D" id="3.30.70.260">
    <property type="match status" value="1"/>
</dbReference>
<dbReference type="EMBL" id="CP097502">
    <property type="protein sequence ID" value="URD76826.1"/>
    <property type="molecule type" value="Genomic_DNA"/>
</dbReference>
<dbReference type="CDD" id="cd04905">
    <property type="entry name" value="ACT_CM-PDT"/>
    <property type="match status" value="1"/>
</dbReference>
<dbReference type="GO" id="GO:0047769">
    <property type="term" value="F:arogenate dehydratase activity"/>
    <property type="evidence" value="ECO:0007669"/>
    <property type="project" value="TreeGrafter"/>
</dbReference>
<dbReference type="PANTHER" id="PTHR21022">
    <property type="entry name" value="PREPHENATE DEHYDRATASE P PROTEIN"/>
    <property type="match status" value="1"/>
</dbReference>
<keyword evidence="9" id="KW-1185">Reference proteome</keyword>
<evidence type="ECO:0000256" key="3">
    <source>
        <dbReference type="ARBA" id="ARBA00023222"/>
    </source>
</evidence>
<evidence type="ECO:0000256" key="5">
    <source>
        <dbReference type="ARBA" id="ARBA00029440"/>
    </source>
</evidence>
<dbReference type="CDD" id="cd13631">
    <property type="entry name" value="PBP2_Ct-PDT_like"/>
    <property type="match status" value="1"/>
</dbReference>
<gene>
    <name evidence="8" type="ORF">MUK42_35801</name>
</gene>
<dbReference type="GO" id="GO:0004664">
    <property type="term" value="F:prephenate dehydratase activity"/>
    <property type="evidence" value="ECO:0007669"/>
    <property type="project" value="InterPro"/>
</dbReference>
<dbReference type="InterPro" id="IPR045865">
    <property type="entry name" value="ACT-like_dom_sf"/>
</dbReference>
<dbReference type="GO" id="GO:0009094">
    <property type="term" value="P:L-phenylalanine biosynthetic process"/>
    <property type="evidence" value="ECO:0007669"/>
    <property type="project" value="UniProtKB-KW"/>
</dbReference>
<dbReference type="OrthoDB" id="983542at2759"/>
<evidence type="ECO:0000259" key="7">
    <source>
        <dbReference type="PROSITE" id="PS51171"/>
    </source>
</evidence>
<keyword evidence="4" id="KW-0456">Lyase</keyword>
<keyword evidence="2" id="KW-0057">Aromatic amino acid biosynthesis</keyword>
<evidence type="ECO:0000256" key="1">
    <source>
        <dbReference type="ARBA" id="ARBA00022605"/>
    </source>
</evidence>
<protein>
    <submittedName>
        <fullName evidence="8">Arogenate dehydratase prephenate dehydratase</fullName>
    </submittedName>
</protein>
<comment type="pathway">
    <text evidence="5">Amino-acid biosynthesis.</text>
</comment>
<dbReference type="GO" id="GO:0009507">
    <property type="term" value="C:chloroplast"/>
    <property type="evidence" value="ECO:0007669"/>
    <property type="project" value="TreeGrafter"/>
</dbReference>
<proteinExistence type="predicted"/>
<accession>A0A9E7EGP7</accession>
<dbReference type="PANTHER" id="PTHR21022:SF26">
    <property type="entry name" value="AROGENATE DEHYDRATASE_PREPHENATE DEHYDRATASE 2, CHLOROPLASTIC-LIKE"/>
    <property type="match status" value="1"/>
</dbReference>
<keyword evidence="1" id="KW-0028">Amino-acid biosynthesis</keyword>
<sequence>MALRLPANLHTYASLPCKKSGASSCSSSSSSSSSSNSRRRFSGINLIVCSSSLDEQRRRVGGGPAVASPLQVAEEIAARFGLEMAVAGLERIYREYDRGDGPPAFSDPGSPGRPLRVVYQGVRGSYCQEAAAAAFNSSTAAEDSGRLSFLPCSNMEDAFAALEDGSADRAVAPMENSLDGPIHRNLDLLIRHPGVRIVGELILPVDHCLLALPGACRSALRRVLSHPQALAHCRERLGCLGLEIEEASNAASAAEWVAENGIRDTAVIGSKMAAREFGLQVLERNFQDQPPGANVNRYQQLALGSSNGTGKKTTVAFSLERGPTDLFRALWAFESRGVRVSRVDHRPNRANPIRVVEKATYMDYMFFLDLEGPESDPRVESGIRVLHEFAGFVRVLGSYDCTCRTR</sequence>
<feature type="region of interest" description="Disordered" evidence="6">
    <location>
        <begin position="17"/>
        <end position="38"/>
    </location>
</feature>
<evidence type="ECO:0000256" key="6">
    <source>
        <dbReference type="SAM" id="MobiDB-lite"/>
    </source>
</evidence>
<evidence type="ECO:0000256" key="2">
    <source>
        <dbReference type="ARBA" id="ARBA00023141"/>
    </source>
</evidence>
<organism evidence="8 9">
    <name type="scientific">Musa troglodytarum</name>
    <name type="common">fe'i banana</name>
    <dbReference type="NCBI Taxonomy" id="320322"/>
    <lineage>
        <taxon>Eukaryota</taxon>
        <taxon>Viridiplantae</taxon>
        <taxon>Streptophyta</taxon>
        <taxon>Embryophyta</taxon>
        <taxon>Tracheophyta</taxon>
        <taxon>Spermatophyta</taxon>
        <taxon>Magnoliopsida</taxon>
        <taxon>Liliopsida</taxon>
        <taxon>Zingiberales</taxon>
        <taxon>Musaceae</taxon>
        <taxon>Musa</taxon>
    </lineage>
</organism>
<name>A0A9E7EGP7_9LILI</name>
<evidence type="ECO:0000313" key="9">
    <source>
        <dbReference type="Proteomes" id="UP001055439"/>
    </source>
</evidence>
<dbReference type="Pfam" id="PF00800">
    <property type="entry name" value="PDT"/>
    <property type="match status" value="1"/>
</dbReference>
<dbReference type="AlphaFoldDB" id="A0A9E7EGP7"/>
<dbReference type="Gene3D" id="3.40.190.10">
    <property type="entry name" value="Periplasmic binding protein-like II"/>
    <property type="match status" value="2"/>
</dbReference>